<dbReference type="PROSITE" id="PS00036">
    <property type="entry name" value="BZIP_BASIC"/>
    <property type="match status" value="1"/>
</dbReference>
<feature type="compositionally biased region" description="Basic and acidic residues" evidence="1">
    <location>
        <begin position="385"/>
        <end position="396"/>
    </location>
</feature>
<evidence type="ECO:0000313" key="3">
    <source>
        <dbReference type="EMBL" id="KAL1520524.1"/>
    </source>
</evidence>
<dbReference type="EMBL" id="JBGBPQ010000008">
    <property type="protein sequence ID" value="KAL1520524.1"/>
    <property type="molecule type" value="Genomic_DNA"/>
</dbReference>
<dbReference type="SMART" id="SM00338">
    <property type="entry name" value="BRLZ"/>
    <property type="match status" value="1"/>
</dbReference>
<dbReference type="SUPFAM" id="SSF57959">
    <property type="entry name" value="Leucine zipper domain"/>
    <property type="match status" value="1"/>
</dbReference>
<sequence>MSARCRRTAPAASPTHPSSRSPEASASLRAPTPLTTRRASAHLNGRAAAPEPSDKADALYSSKGEAVLLENWADLEELAVNPSLSGALPQPEQALPRRDSTTDMFALLDIDGGDVEHSSPLRYQHPVGLHPLAGLVQISESDLQLDDPFDEWEDALGDTWMEAAMADRSAPGKKENDELIYAREVKYHRDRDFLNKYGWRRVIHARTGKVVYQHKESRWPEQPSVKAARRVMRAFFDERREQRRNPETMLKRRRGELNSENGGSGDDEGDEAEGEEEGVALQESKEAQSVPVQPEVPVAPKDALQLQVPPVELVSQPEVGTSPKRARTSGTEPAAVLPRVPAPAEVQKPGAAVSKSTEPKEPEEVDKQLRRKQKNRQAAATSRKRQQDYRHQLEEENKRLQEENAFLKKLLAVRMRGDTTAVDAIPDHMAELEAAYGTGTTLADPIEMLGLA</sequence>
<dbReference type="Pfam" id="PF00170">
    <property type="entry name" value="bZIP_1"/>
    <property type="match status" value="1"/>
</dbReference>
<organism evidence="3 4">
    <name type="scientific">Prymnesium parvum</name>
    <name type="common">Toxic golden alga</name>
    <dbReference type="NCBI Taxonomy" id="97485"/>
    <lineage>
        <taxon>Eukaryota</taxon>
        <taxon>Haptista</taxon>
        <taxon>Haptophyta</taxon>
        <taxon>Prymnesiophyceae</taxon>
        <taxon>Prymnesiales</taxon>
        <taxon>Prymnesiaceae</taxon>
        <taxon>Prymnesium</taxon>
    </lineage>
</organism>
<evidence type="ECO:0000313" key="4">
    <source>
        <dbReference type="Proteomes" id="UP001515480"/>
    </source>
</evidence>
<feature type="compositionally biased region" description="Basic and acidic residues" evidence="1">
    <location>
        <begin position="357"/>
        <end position="368"/>
    </location>
</feature>
<dbReference type="Gene3D" id="1.20.5.170">
    <property type="match status" value="1"/>
</dbReference>
<feature type="compositionally biased region" description="Low complexity" evidence="1">
    <location>
        <begin position="333"/>
        <end position="346"/>
    </location>
</feature>
<dbReference type="Proteomes" id="UP001515480">
    <property type="component" value="Unassembled WGS sequence"/>
</dbReference>
<dbReference type="InterPro" id="IPR004827">
    <property type="entry name" value="bZIP"/>
</dbReference>
<feature type="region of interest" description="Disordered" evidence="1">
    <location>
        <begin position="1"/>
        <end position="57"/>
    </location>
</feature>
<feature type="domain" description="BZIP" evidence="2">
    <location>
        <begin position="365"/>
        <end position="409"/>
    </location>
</feature>
<reference evidence="3 4" key="1">
    <citation type="journal article" date="2024" name="Science">
        <title>Giant polyketide synthase enzymes in the biosynthesis of giant marine polyether toxins.</title>
        <authorList>
            <person name="Fallon T.R."/>
            <person name="Shende V.V."/>
            <person name="Wierzbicki I.H."/>
            <person name="Pendleton A.L."/>
            <person name="Watervoot N.F."/>
            <person name="Auber R.P."/>
            <person name="Gonzalez D.J."/>
            <person name="Wisecaver J.H."/>
            <person name="Moore B.S."/>
        </authorList>
    </citation>
    <scope>NUCLEOTIDE SEQUENCE [LARGE SCALE GENOMIC DNA]</scope>
    <source>
        <strain evidence="3 4">12B1</strain>
    </source>
</reference>
<protein>
    <recommendedName>
        <fullName evidence="2">BZIP domain-containing protein</fullName>
    </recommendedName>
</protein>
<accession>A0AB34JIM8</accession>
<feature type="compositionally biased region" description="Acidic residues" evidence="1">
    <location>
        <begin position="265"/>
        <end position="278"/>
    </location>
</feature>
<dbReference type="InterPro" id="IPR046347">
    <property type="entry name" value="bZIP_sf"/>
</dbReference>
<dbReference type="AlphaFoldDB" id="A0AB34JIM8"/>
<feature type="region of interest" description="Disordered" evidence="1">
    <location>
        <begin position="237"/>
        <end position="396"/>
    </location>
</feature>
<feature type="compositionally biased region" description="Polar residues" evidence="1">
    <location>
        <begin position="15"/>
        <end position="24"/>
    </location>
</feature>
<proteinExistence type="predicted"/>
<evidence type="ECO:0000256" key="1">
    <source>
        <dbReference type="SAM" id="MobiDB-lite"/>
    </source>
</evidence>
<comment type="caution">
    <text evidence="3">The sequence shown here is derived from an EMBL/GenBank/DDBJ whole genome shotgun (WGS) entry which is preliminary data.</text>
</comment>
<dbReference type="GO" id="GO:0003700">
    <property type="term" value="F:DNA-binding transcription factor activity"/>
    <property type="evidence" value="ECO:0007669"/>
    <property type="project" value="InterPro"/>
</dbReference>
<feature type="compositionally biased region" description="Basic and acidic residues" evidence="1">
    <location>
        <begin position="237"/>
        <end position="250"/>
    </location>
</feature>
<keyword evidence="4" id="KW-1185">Reference proteome</keyword>
<evidence type="ECO:0000259" key="2">
    <source>
        <dbReference type="PROSITE" id="PS50217"/>
    </source>
</evidence>
<gene>
    <name evidence="3" type="ORF">AB1Y20_022101</name>
</gene>
<name>A0AB34JIM8_PRYPA</name>
<dbReference type="PROSITE" id="PS50217">
    <property type="entry name" value="BZIP"/>
    <property type="match status" value="1"/>
</dbReference>